<name>A0ABL0DG77_RHOPR</name>
<keyword evidence="4" id="KW-1185">Reference proteome</keyword>
<protein>
    <recommendedName>
        <fullName evidence="5">Caspase domain protein</fullName>
    </recommendedName>
</protein>
<feature type="domain" description="Ig-like" evidence="2">
    <location>
        <begin position="196"/>
        <end position="271"/>
    </location>
</feature>
<dbReference type="Pfam" id="PF00656">
    <property type="entry name" value="Peptidase_C14"/>
    <property type="match status" value="1"/>
</dbReference>
<dbReference type="Gene3D" id="2.60.40.10">
    <property type="entry name" value="Immunoglobulins"/>
    <property type="match status" value="2"/>
</dbReference>
<sequence length="647" mass="74278">MNFDQYLLEDYKTLQPQLYRGIVDLLNDNDSWKLIVSALTQYRIKICLPVHKVKKMEMGHSPAEELFDELIIRACTLQHFKELLRFASLTNILALISEPEPLDIVKQPGEDDEVVYVCFNDELCLECEAVGLPPPKYQWYHDNIALEKQTNSNLRLLNFSFENEGDYYCTVSHYIGDNLYEVTSHSITAYLMDAQPEFVQQPPTEIIARAGADINLIVQVACNSRYSLQWMFGNLLLPGETNAVLVIKNVSKEHAGKYRCVAKNASGEVFTMPSALKVEYEAVRPKQPTAKIALLIANEKYENYPHLSTPVNDVILLNEKLTQLKFRVITLMNLTRNEMINTINWFFQITPPGSYVFICFIAHGFMLSNNKFIMPVDCPDVAEYKMADCICDELLVMKAKENKLKLLVMLFDACLKVPCSEENPHIFEERAPGYLYQPYAGCHVVKIFSTASHQSAYEDPKSVHGFYVEHIAKYITRDYPIISNFLLAHEDFGKKKLNKVQTPCLTVDGGHKIKFTDEACESSDFIEKIEAVFKLNSRYELNFNQLGIQTELRVFPHRRKVLNALDLYFSPQLMPWDITVHISPTVFVFDFKKYKEGLILNIFDLQKAKSDLYITILFGNSENKDTAIVDLGLPLFATAKVWYDLIR</sequence>
<dbReference type="InterPro" id="IPR003599">
    <property type="entry name" value="Ig_sub"/>
</dbReference>
<dbReference type="Proteomes" id="UP000015103">
    <property type="component" value="Unassembled WGS sequence"/>
</dbReference>
<feature type="domain" description="Ig-like" evidence="2">
    <location>
        <begin position="99"/>
        <end position="188"/>
    </location>
</feature>
<dbReference type="SUPFAM" id="SSF52129">
    <property type="entry name" value="Caspase-like"/>
    <property type="match status" value="1"/>
</dbReference>
<organism evidence="3 4">
    <name type="scientific">Rhodnius prolixus</name>
    <name type="common">Triatomid bug</name>
    <dbReference type="NCBI Taxonomy" id="13249"/>
    <lineage>
        <taxon>Eukaryota</taxon>
        <taxon>Metazoa</taxon>
        <taxon>Ecdysozoa</taxon>
        <taxon>Arthropoda</taxon>
        <taxon>Hexapoda</taxon>
        <taxon>Insecta</taxon>
        <taxon>Pterygota</taxon>
        <taxon>Neoptera</taxon>
        <taxon>Paraneoptera</taxon>
        <taxon>Hemiptera</taxon>
        <taxon>Heteroptera</taxon>
        <taxon>Panheteroptera</taxon>
        <taxon>Cimicomorpha</taxon>
        <taxon>Reduviidae</taxon>
        <taxon>Triatominae</taxon>
        <taxon>Rhodnius</taxon>
    </lineage>
</organism>
<dbReference type="CDD" id="cd00096">
    <property type="entry name" value="Ig"/>
    <property type="match status" value="1"/>
</dbReference>
<dbReference type="PROSITE" id="PS50835">
    <property type="entry name" value="IG_LIKE"/>
    <property type="match status" value="2"/>
</dbReference>
<dbReference type="InterPro" id="IPR052039">
    <property type="entry name" value="Caspase-related_regulators"/>
</dbReference>
<dbReference type="Pfam" id="PF13927">
    <property type="entry name" value="Ig_3"/>
    <property type="match status" value="2"/>
</dbReference>
<dbReference type="InterPro" id="IPR036179">
    <property type="entry name" value="Ig-like_dom_sf"/>
</dbReference>
<feature type="domain" description="Caspase family p20" evidence="1">
    <location>
        <begin position="289"/>
        <end position="364"/>
    </location>
</feature>
<reference evidence="3" key="1">
    <citation type="submission" date="2025-05" db="UniProtKB">
        <authorList>
            <consortium name="EnsemblMetazoa"/>
        </authorList>
    </citation>
    <scope>IDENTIFICATION</scope>
</reference>
<dbReference type="InterPro" id="IPR003598">
    <property type="entry name" value="Ig_sub2"/>
</dbReference>
<accession>A0ABL0DG77</accession>
<dbReference type="PANTHER" id="PTHR22576:SF37">
    <property type="entry name" value="MUCOSA-ASSOCIATED LYMPHOID TISSUE LYMPHOMA TRANSLOCATION PROTEIN 1"/>
    <property type="match status" value="1"/>
</dbReference>
<dbReference type="InterPro" id="IPR029030">
    <property type="entry name" value="Caspase-like_dom_sf"/>
</dbReference>
<dbReference type="SUPFAM" id="SSF47986">
    <property type="entry name" value="DEATH domain"/>
    <property type="match status" value="1"/>
</dbReference>
<dbReference type="PANTHER" id="PTHR22576">
    <property type="entry name" value="MUCOSA ASSOCIATED LYMPHOID TISSUE LYMPHOMA TRANSLOCATION PROTEIN 1/PARACASPASE"/>
    <property type="match status" value="1"/>
</dbReference>
<dbReference type="SMART" id="SM00409">
    <property type="entry name" value="IG"/>
    <property type="match status" value="2"/>
</dbReference>
<dbReference type="InterPro" id="IPR007110">
    <property type="entry name" value="Ig-like_dom"/>
</dbReference>
<dbReference type="EMBL" id="ACPB03002826">
    <property type="status" value="NOT_ANNOTATED_CDS"/>
    <property type="molecule type" value="Genomic_DNA"/>
</dbReference>
<dbReference type="InterPro" id="IPR001309">
    <property type="entry name" value="Pept_C14_p20"/>
</dbReference>
<evidence type="ECO:0000313" key="3">
    <source>
        <dbReference type="EnsemblMetazoa" id="RPRC001634.P115"/>
    </source>
</evidence>
<dbReference type="InterPro" id="IPR011600">
    <property type="entry name" value="Pept_C14_caspase"/>
</dbReference>
<dbReference type="InterPro" id="IPR011029">
    <property type="entry name" value="DEATH-like_dom_sf"/>
</dbReference>
<dbReference type="SUPFAM" id="SSF48726">
    <property type="entry name" value="Immunoglobulin"/>
    <property type="match status" value="2"/>
</dbReference>
<dbReference type="EnsemblMetazoa" id="RPRC001634.R115">
    <property type="protein sequence ID" value="RPRC001634.P115"/>
    <property type="gene ID" value="RPRC001634"/>
</dbReference>
<evidence type="ECO:0000259" key="2">
    <source>
        <dbReference type="PROSITE" id="PS50835"/>
    </source>
</evidence>
<dbReference type="PROSITE" id="PS50208">
    <property type="entry name" value="CASPASE_P20"/>
    <property type="match status" value="1"/>
</dbReference>
<dbReference type="Gene3D" id="1.10.533.10">
    <property type="entry name" value="Death Domain, Fas"/>
    <property type="match status" value="1"/>
</dbReference>
<evidence type="ECO:0008006" key="5">
    <source>
        <dbReference type="Google" id="ProtNLM"/>
    </source>
</evidence>
<dbReference type="Gene3D" id="3.40.50.1460">
    <property type="match status" value="1"/>
</dbReference>
<proteinExistence type="predicted"/>
<dbReference type="InterPro" id="IPR013783">
    <property type="entry name" value="Ig-like_fold"/>
</dbReference>
<evidence type="ECO:0000259" key="1">
    <source>
        <dbReference type="PROSITE" id="PS50208"/>
    </source>
</evidence>
<dbReference type="SMART" id="SM00408">
    <property type="entry name" value="IGc2"/>
    <property type="match status" value="2"/>
</dbReference>
<evidence type="ECO:0000313" key="4">
    <source>
        <dbReference type="Proteomes" id="UP000015103"/>
    </source>
</evidence>